<feature type="coiled-coil region" evidence="1">
    <location>
        <begin position="174"/>
        <end position="208"/>
    </location>
</feature>
<keyword evidence="6" id="KW-1185">Reference proteome</keyword>
<dbReference type="AlphaFoldDB" id="A0A1K0FVM7"/>
<keyword evidence="1" id="KW-0175">Coiled coil</keyword>
<evidence type="ECO:0000313" key="4">
    <source>
        <dbReference type="EMBL" id="SYW75465.1"/>
    </source>
</evidence>
<feature type="compositionally biased region" description="Polar residues" evidence="2">
    <location>
        <begin position="51"/>
        <end position="70"/>
    </location>
</feature>
<protein>
    <submittedName>
        <fullName evidence="3">Uncharacterized protein</fullName>
    </submittedName>
</protein>
<dbReference type="OrthoDB" id="3364152at2759"/>
<organism evidence="3 5">
    <name type="scientific">Ustilago bromivora</name>
    <dbReference type="NCBI Taxonomy" id="307758"/>
    <lineage>
        <taxon>Eukaryota</taxon>
        <taxon>Fungi</taxon>
        <taxon>Dikarya</taxon>
        <taxon>Basidiomycota</taxon>
        <taxon>Ustilaginomycotina</taxon>
        <taxon>Ustilaginomycetes</taxon>
        <taxon>Ustilaginales</taxon>
        <taxon>Ustilaginaceae</taxon>
        <taxon>Ustilago</taxon>
    </lineage>
</organism>
<gene>
    <name evidence="4" type="ORF">UBRO2_00699</name>
    <name evidence="3" type="ORF">UBRO_03843</name>
</gene>
<reference evidence="5" key="2">
    <citation type="submission" date="2016-04" db="EMBL/GenBank/DDBJ databases">
        <authorList>
            <person name="Guldener U."/>
            <person name="Guldener U."/>
        </authorList>
    </citation>
    <scope>NUCLEOTIDE SEQUENCE [LARGE SCALE GENOMIC DNA]</scope>
    <source>
        <strain evidence="5">UB2112</strain>
    </source>
</reference>
<sequence>MPEPTPNGIHGAIAPSTSTSIPLELLKAVKEVQERRISVWREYDDAFDTFLNPSSPSSAGPVNGSLNTDSHPTHTAEVESQTTPNDNGRGCSGCSTTTVPLSEDLLAQILQITTQALIECGHRLRAIQTELSHSTSPNLATLADKIQTKENALLRSVVQRDQLRKTTLMPSQEASDGERDEAEAKERIAELNNQVKETRGEIQELMQEVYAESLELQLAEE</sequence>
<accession>A0A1K0FVM7</accession>
<evidence type="ECO:0000313" key="6">
    <source>
        <dbReference type="Proteomes" id="UP000658997"/>
    </source>
</evidence>
<dbReference type="EMBL" id="LT558117">
    <property type="protein sequence ID" value="SAM62091.1"/>
    <property type="molecule type" value="Genomic_DNA"/>
</dbReference>
<reference evidence="4" key="3">
    <citation type="submission" date="2018-08" db="EMBL/GenBank/DDBJ databases">
        <authorList>
            <person name="Guldener U."/>
        </authorList>
    </citation>
    <scope>NUCLEOTIDE SEQUENCE</scope>
    <source>
        <strain evidence="4">UB2</strain>
    </source>
</reference>
<evidence type="ECO:0000313" key="3">
    <source>
        <dbReference type="EMBL" id="SAM62091.1"/>
    </source>
</evidence>
<dbReference type="Proteomes" id="UP000658997">
    <property type="component" value="Unassembled WGS sequence"/>
</dbReference>
<reference evidence="3" key="1">
    <citation type="submission" date="2016-04" db="EMBL/GenBank/DDBJ databases">
        <authorList>
            <person name="Evans L.H."/>
            <person name="Alamgir A."/>
            <person name="Owens N."/>
            <person name="Weber N.D."/>
            <person name="Virtaneva K."/>
            <person name="Barbian K."/>
            <person name="Babar A."/>
            <person name="Rosenke K."/>
        </authorList>
    </citation>
    <scope>NUCLEOTIDE SEQUENCE</scope>
    <source>
        <strain evidence="3">UB2112</strain>
    </source>
</reference>
<evidence type="ECO:0000256" key="2">
    <source>
        <dbReference type="SAM" id="MobiDB-lite"/>
    </source>
</evidence>
<evidence type="ECO:0000256" key="1">
    <source>
        <dbReference type="SAM" id="Coils"/>
    </source>
</evidence>
<evidence type="ECO:0000313" key="5">
    <source>
        <dbReference type="Proteomes" id="UP000179920"/>
    </source>
</evidence>
<name>A0A1K0FVM7_9BASI</name>
<dbReference type="EMBL" id="ULHB01000007">
    <property type="protein sequence ID" value="SYW75465.1"/>
    <property type="molecule type" value="Genomic_DNA"/>
</dbReference>
<feature type="region of interest" description="Disordered" evidence="2">
    <location>
        <begin position="51"/>
        <end position="92"/>
    </location>
</feature>
<dbReference type="Proteomes" id="UP000179920">
    <property type="component" value="Chromosome I"/>
</dbReference>
<proteinExistence type="predicted"/>